<feature type="region of interest" description="Disordered" evidence="1">
    <location>
        <begin position="49"/>
        <end position="74"/>
    </location>
</feature>
<evidence type="ECO:0000313" key="2">
    <source>
        <dbReference type="EnsemblMetazoa" id="AATE007420-PA.1"/>
    </source>
</evidence>
<reference evidence="2" key="1">
    <citation type="submission" date="2022-08" db="UniProtKB">
        <authorList>
            <consortium name="EnsemblMetazoa"/>
        </authorList>
    </citation>
    <scope>IDENTIFICATION</scope>
    <source>
        <strain evidence="2">EBRO</strain>
    </source>
</reference>
<accession>A0A182IXJ9</accession>
<feature type="region of interest" description="Disordered" evidence="1">
    <location>
        <begin position="362"/>
        <end position="389"/>
    </location>
</feature>
<protein>
    <submittedName>
        <fullName evidence="2">Uncharacterized protein</fullName>
    </submittedName>
</protein>
<sequence>MSSNFPSSGSSVEMVQVKSASSFIILSACKTTISRSLSCASSIRSSSIPVPPIPPAPPWPAEELDSGEAKGRGDGAGDLTMCTDTDAGEGWFFSDAPVPPPAAPPPIAAISCSPPPASAFIIIIDAIDAPGCPAPPPPAPAAAPSPIPSWEEWEWFEMVLLGRDGGRISADAPRSPSCETGEGNGGNTIPPGPPASADVAVGVPGADPPELRKPSRFPPPGSIPGEARPPPGNILPSELFDFDSSAPSLPNIFCTMFGSSGCSADWPPSAPPAAFPPPGPAFEAFFAAAAAPSRSDSRSRALALVTPDEAAPSLPLPPEVDDEYCRKLDAPPNNDDDCCCCFCLRPSALPALCFPSPDAGSPPGRLGAVAPPPPPPAALPAVRADSFGI</sequence>
<dbReference type="STRING" id="41427.A0A182IXJ9"/>
<feature type="compositionally biased region" description="Low complexity" evidence="1">
    <location>
        <begin position="379"/>
        <end position="389"/>
    </location>
</feature>
<feature type="compositionally biased region" description="Pro residues" evidence="1">
    <location>
        <begin position="49"/>
        <end position="60"/>
    </location>
</feature>
<organism evidence="2">
    <name type="scientific">Anopheles atroparvus</name>
    <name type="common">European mosquito</name>
    <dbReference type="NCBI Taxonomy" id="41427"/>
    <lineage>
        <taxon>Eukaryota</taxon>
        <taxon>Metazoa</taxon>
        <taxon>Ecdysozoa</taxon>
        <taxon>Arthropoda</taxon>
        <taxon>Hexapoda</taxon>
        <taxon>Insecta</taxon>
        <taxon>Pterygota</taxon>
        <taxon>Neoptera</taxon>
        <taxon>Endopterygota</taxon>
        <taxon>Diptera</taxon>
        <taxon>Nematocera</taxon>
        <taxon>Culicoidea</taxon>
        <taxon>Culicidae</taxon>
        <taxon>Anophelinae</taxon>
        <taxon>Anopheles</taxon>
    </lineage>
</organism>
<proteinExistence type="predicted"/>
<evidence type="ECO:0000256" key="1">
    <source>
        <dbReference type="SAM" id="MobiDB-lite"/>
    </source>
</evidence>
<feature type="compositionally biased region" description="Pro residues" evidence="1">
    <location>
        <begin position="216"/>
        <end position="233"/>
    </location>
</feature>
<dbReference type="AlphaFoldDB" id="A0A182IXJ9"/>
<dbReference type="VEuPathDB" id="VectorBase:AATE007420"/>
<name>A0A182IXJ9_ANOAO</name>
<feature type="region of interest" description="Disordered" evidence="1">
    <location>
        <begin position="167"/>
        <end position="235"/>
    </location>
</feature>
<dbReference type="EnsemblMetazoa" id="AATE007420-RA">
    <property type="protein sequence ID" value="AATE007420-PA.1"/>
    <property type="gene ID" value="AATE007420"/>
</dbReference>